<keyword evidence="4" id="KW-0206">Cytoskeleton</keyword>
<evidence type="ECO:0000256" key="3">
    <source>
        <dbReference type="ARBA" id="ARBA00022553"/>
    </source>
</evidence>
<feature type="compositionally biased region" description="Pro residues" evidence="5">
    <location>
        <begin position="94"/>
        <end position="188"/>
    </location>
</feature>
<dbReference type="GO" id="GO:0007015">
    <property type="term" value="P:actin filament organization"/>
    <property type="evidence" value="ECO:0007669"/>
    <property type="project" value="InterPro"/>
</dbReference>
<gene>
    <name evidence="7" type="ORF">H696_04421</name>
</gene>
<evidence type="ECO:0000313" key="7">
    <source>
        <dbReference type="EMBL" id="KCV69001.1"/>
    </source>
</evidence>
<dbReference type="InterPro" id="IPR036936">
    <property type="entry name" value="CRIB_dom_sf"/>
</dbReference>
<evidence type="ECO:0000259" key="6">
    <source>
        <dbReference type="PROSITE" id="PS50108"/>
    </source>
</evidence>
<feature type="region of interest" description="Disordered" evidence="5">
    <location>
        <begin position="268"/>
        <end position="447"/>
    </location>
</feature>
<feature type="compositionally biased region" description="Low complexity" evidence="5">
    <location>
        <begin position="400"/>
        <end position="415"/>
    </location>
</feature>
<dbReference type="eggNOG" id="KOG3671">
    <property type="taxonomic scope" value="Eukaryota"/>
</dbReference>
<evidence type="ECO:0000256" key="2">
    <source>
        <dbReference type="ARBA" id="ARBA00022490"/>
    </source>
</evidence>
<keyword evidence="8" id="KW-1185">Reference proteome</keyword>
<dbReference type="RefSeq" id="XP_009496572.1">
    <property type="nucleotide sequence ID" value="XM_009498297.1"/>
</dbReference>
<dbReference type="STRING" id="691883.A0A058Z4H4"/>
<sequence>MPAGKIPHVFTALPTVRVVRPIRTVRTAVPRPAVFIISLAARSAASPGVFLAQHLQAQAQGPAGAQGTLTTCWEYPCSPGPAAHFRVRGRPAAGSPPAPPSRPAGTAPPPPPVRFGGPPAPPSRPAGASPPPPPVRTAGGPPPPPSRPGAPTPASPGFSSPPAPAPAPAPVSRPPPPSGAGRGPPPPSSAGATGGARKRPIKRSEISGPVSGTFQHLSHLGLSVDGSFKIENLPDEWRAVFIKAGVSEEEMKDSGTAEFIMKFLRDSGLPDARGAPAGGAATSSMAAPPMAAPPLPGRGPPPPPPAGRPAPPPPPPSGGGGFAAPPPPPPPAGGFGGPPPPPPPSGGFGAPPPPASGGFGAPPPPSRGPAPPSGGGLLEAIRGHGGVQKLSAASERQIEPSAASPGGSGGDATDSIASALRQALNARSDAFRGNSSDESESDNDDWD</sequence>
<evidence type="ECO:0000313" key="8">
    <source>
        <dbReference type="Proteomes" id="UP000030693"/>
    </source>
</evidence>
<dbReference type="Gene3D" id="3.90.810.10">
    <property type="entry name" value="CRIB domain"/>
    <property type="match status" value="1"/>
</dbReference>
<feature type="compositionally biased region" description="Pro residues" evidence="5">
    <location>
        <begin position="290"/>
        <end position="317"/>
    </location>
</feature>
<keyword evidence="2" id="KW-0963">Cytoplasm</keyword>
<feature type="compositionally biased region" description="Pro residues" evidence="5">
    <location>
        <begin position="324"/>
        <end position="372"/>
    </location>
</feature>
<dbReference type="InterPro" id="IPR000095">
    <property type="entry name" value="CRIB_dom"/>
</dbReference>
<reference evidence="7" key="1">
    <citation type="submission" date="2013-04" db="EMBL/GenBank/DDBJ databases">
        <title>The Genome Sequence of Fonticula alba ATCC 38817.</title>
        <authorList>
            <consortium name="The Broad Institute Genomics Platform"/>
            <person name="Russ C."/>
            <person name="Cuomo C."/>
            <person name="Burger G."/>
            <person name="Gray M.W."/>
            <person name="Holland P.W.H."/>
            <person name="King N."/>
            <person name="Lang F.B.F."/>
            <person name="Roger A.J."/>
            <person name="Ruiz-Trillo I."/>
            <person name="Brown M."/>
            <person name="Walker B."/>
            <person name="Young S."/>
            <person name="Zeng Q."/>
            <person name="Gargeya S."/>
            <person name="Fitzgerald M."/>
            <person name="Haas B."/>
            <person name="Abouelleil A."/>
            <person name="Allen A.W."/>
            <person name="Alvarado L."/>
            <person name="Arachchi H.M."/>
            <person name="Berlin A.M."/>
            <person name="Chapman S.B."/>
            <person name="Gainer-Dewar J."/>
            <person name="Goldberg J."/>
            <person name="Griggs A."/>
            <person name="Gujja S."/>
            <person name="Hansen M."/>
            <person name="Howarth C."/>
            <person name="Imamovic A."/>
            <person name="Ireland A."/>
            <person name="Larimer J."/>
            <person name="McCowan C."/>
            <person name="Murphy C."/>
            <person name="Pearson M."/>
            <person name="Poon T.W."/>
            <person name="Priest M."/>
            <person name="Roberts A."/>
            <person name="Saif S."/>
            <person name="Shea T."/>
            <person name="Sisk P."/>
            <person name="Sykes S."/>
            <person name="Wortman J."/>
            <person name="Nusbaum C."/>
            <person name="Birren B."/>
        </authorList>
    </citation>
    <scope>NUCLEOTIDE SEQUENCE [LARGE SCALE GENOMIC DNA]</scope>
    <source>
        <strain evidence="7">ATCC 38817</strain>
    </source>
</reference>
<dbReference type="SUPFAM" id="SSF47912">
    <property type="entry name" value="Wiscott-Aldrich syndrome protein, WASP, C-terminal domain"/>
    <property type="match status" value="1"/>
</dbReference>
<evidence type="ECO:0000256" key="4">
    <source>
        <dbReference type="ARBA" id="ARBA00023212"/>
    </source>
</evidence>
<evidence type="ECO:0000256" key="1">
    <source>
        <dbReference type="ARBA" id="ARBA00004245"/>
    </source>
</evidence>
<proteinExistence type="predicted"/>
<keyword evidence="3" id="KW-0597">Phosphoprotein</keyword>
<feature type="region of interest" description="Disordered" evidence="5">
    <location>
        <begin position="84"/>
        <end position="214"/>
    </location>
</feature>
<name>A0A058Z4H4_FONAL</name>
<dbReference type="PROSITE" id="PS50108">
    <property type="entry name" value="CRIB"/>
    <property type="match status" value="1"/>
</dbReference>
<dbReference type="Proteomes" id="UP000030693">
    <property type="component" value="Unassembled WGS sequence"/>
</dbReference>
<dbReference type="GO" id="GO:0005856">
    <property type="term" value="C:cytoskeleton"/>
    <property type="evidence" value="ECO:0007669"/>
    <property type="project" value="UniProtKB-SubCell"/>
</dbReference>
<dbReference type="GeneID" id="20529146"/>
<feature type="compositionally biased region" description="Low complexity" evidence="5">
    <location>
        <begin position="272"/>
        <end position="289"/>
    </location>
</feature>
<organism evidence="7">
    <name type="scientific">Fonticula alba</name>
    <name type="common">Slime mold</name>
    <dbReference type="NCBI Taxonomy" id="691883"/>
    <lineage>
        <taxon>Eukaryota</taxon>
        <taxon>Rotosphaerida</taxon>
        <taxon>Fonticulaceae</taxon>
        <taxon>Fonticula</taxon>
    </lineage>
</organism>
<comment type="subcellular location">
    <subcellularLocation>
        <location evidence="1">Cytoplasm</location>
        <location evidence="1">Cytoskeleton</location>
    </subcellularLocation>
</comment>
<dbReference type="AlphaFoldDB" id="A0A058Z4H4"/>
<feature type="compositionally biased region" description="Acidic residues" evidence="5">
    <location>
        <begin position="437"/>
        <end position="447"/>
    </location>
</feature>
<dbReference type="OMA" id="HIQHIGW"/>
<feature type="domain" description="CRIB" evidence="6">
    <location>
        <begin position="206"/>
        <end position="221"/>
    </location>
</feature>
<evidence type="ECO:0000256" key="5">
    <source>
        <dbReference type="SAM" id="MobiDB-lite"/>
    </source>
</evidence>
<dbReference type="InterPro" id="IPR011026">
    <property type="entry name" value="WAS_C"/>
</dbReference>
<dbReference type="EMBL" id="KB932207">
    <property type="protein sequence ID" value="KCV69001.1"/>
    <property type="molecule type" value="Genomic_DNA"/>
</dbReference>
<dbReference type="Pfam" id="PF00786">
    <property type="entry name" value="PBD"/>
    <property type="match status" value="1"/>
</dbReference>
<accession>A0A058Z4H4</accession>
<dbReference type="OrthoDB" id="8963340at2759"/>
<protein>
    <recommendedName>
        <fullName evidence="6">CRIB domain-containing protein</fullName>
    </recommendedName>
</protein>